<organism evidence="1 2">
    <name type="scientific">Ruminiclostridium papyrosolvens DSM 2782</name>
    <dbReference type="NCBI Taxonomy" id="588581"/>
    <lineage>
        <taxon>Bacteria</taxon>
        <taxon>Bacillati</taxon>
        <taxon>Bacillota</taxon>
        <taxon>Clostridia</taxon>
        <taxon>Eubacteriales</taxon>
        <taxon>Oscillospiraceae</taxon>
        <taxon>Ruminiclostridium</taxon>
    </lineage>
</organism>
<accession>F1T8H5</accession>
<dbReference type="Proteomes" id="UP000003860">
    <property type="component" value="Unassembled WGS sequence"/>
</dbReference>
<comment type="caution">
    <text evidence="1">The sequence shown here is derived from an EMBL/GenBank/DDBJ whole genome shotgun (WGS) entry which is preliminary data.</text>
</comment>
<sequence>MTVVNFLCRREKPMMKKKAKTITAVSALAIISLLIIPLFNQATSEPLVPKVRPVSAPVTIRDNTLPAENKALVSEESAEISTQIPPQDNTHTEIDFEPLNPSDTTEILTESNTLRDDPTPTPVTSKNTVTATAWEPRMGDTRTMDGQKQVYFLGFGWIDDNDEPNVAIFVDGDGDINKMVGRMD</sequence>
<dbReference type="InterPro" id="IPR046680">
    <property type="entry name" value="DUF6550"/>
</dbReference>
<dbReference type="eggNOG" id="ENOG5033P4U">
    <property type="taxonomic scope" value="Bacteria"/>
</dbReference>
<dbReference type="Pfam" id="PF20187">
    <property type="entry name" value="DUF6550"/>
    <property type="match status" value="1"/>
</dbReference>
<gene>
    <name evidence="1" type="ORF">Cpap_4216</name>
</gene>
<keyword evidence="2" id="KW-1185">Reference proteome</keyword>
<evidence type="ECO:0000313" key="1">
    <source>
        <dbReference type="EMBL" id="EGD49773.1"/>
    </source>
</evidence>
<protein>
    <submittedName>
        <fullName evidence="1">Uncharacterized protein</fullName>
    </submittedName>
</protein>
<dbReference type="AlphaFoldDB" id="F1T8H5"/>
<evidence type="ECO:0000313" key="2">
    <source>
        <dbReference type="Proteomes" id="UP000003860"/>
    </source>
</evidence>
<reference evidence="1" key="1">
    <citation type="submission" date="2009-07" db="EMBL/GenBank/DDBJ databases">
        <authorList>
            <consortium name="US DOE Joint Genome Institute (JGI-PGF)"/>
            <person name="Lucas S."/>
            <person name="Copeland A."/>
            <person name="Lapidus A."/>
            <person name="Glavina del Rio T."/>
            <person name="Tice H."/>
            <person name="Bruce D."/>
            <person name="Goodwin L."/>
            <person name="Pitluck S."/>
            <person name="Larimer F."/>
            <person name="Land M.L."/>
            <person name="Mouttaki H."/>
            <person name="He Z."/>
            <person name="Zhou J."/>
            <person name="Hemme C.L."/>
        </authorList>
    </citation>
    <scope>NUCLEOTIDE SEQUENCE</scope>
    <source>
        <strain evidence="1">DSM 2782</strain>
    </source>
</reference>
<reference evidence="1" key="2">
    <citation type="submission" date="2011-01" db="EMBL/GenBank/DDBJ databases">
        <title>The Non-contiguous Finished genome of Clostridium papyrosolvens.</title>
        <authorList>
            <person name="Lucas S."/>
            <person name="Copeland A."/>
            <person name="Lapidus A."/>
            <person name="Cheng J.-F."/>
            <person name="Goodwin L."/>
            <person name="Pitluck S."/>
            <person name="Misra M."/>
            <person name="Chertkov O."/>
            <person name="Detter J.C."/>
            <person name="Han C."/>
            <person name="Tapia R."/>
            <person name="Land M."/>
            <person name="Hauser L."/>
            <person name="Kyrpides N."/>
            <person name="Ivanova N."/>
            <person name="Pagani I."/>
            <person name="Mouttaki H."/>
            <person name="He Z."/>
            <person name="Zhou J."/>
            <person name="Hemme C.L."/>
            <person name="Woyke T."/>
        </authorList>
    </citation>
    <scope>NUCLEOTIDE SEQUENCE [LARGE SCALE GENOMIC DNA]</scope>
    <source>
        <strain evidence="1">DSM 2782</strain>
    </source>
</reference>
<dbReference type="STRING" id="588581.Cpap_4216"/>
<proteinExistence type="predicted"/>
<dbReference type="EMBL" id="ACXX02000001">
    <property type="protein sequence ID" value="EGD49773.1"/>
    <property type="molecule type" value="Genomic_DNA"/>
</dbReference>
<name>F1T8H5_9FIRM</name>